<dbReference type="GO" id="GO:0061630">
    <property type="term" value="F:ubiquitin protein ligase activity"/>
    <property type="evidence" value="ECO:0007669"/>
    <property type="project" value="TreeGrafter"/>
</dbReference>
<dbReference type="Proteomes" id="UP000267251">
    <property type="component" value="Unassembled WGS sequence"/>
</dbReference>
<dbReference type="Pfam" id="PF11793">
    <property type="entry name" value="FANCL_C"/>
    <property type="match status" value="1"/>
</dbReference>
<reference evidence="4" key="1">
    <citation type="journal article" date="2018" name="Nat. Microbiol.">
        <title>Leveraging single-cell genomics to expand the fungal tree of life.</title>
        <authorList>
            <person name="Ahrendt S.R."/>
            <person name="Quandt C.A."/>
            <person name="Ciobanu D."/>
            <person name="Clum A."/>
            <person name="Salamov A."/>
            <person name="Andreopoulos B."/>
            <person name="Cheng J.F."/>
            <person name="Woyke T."/>
            <person name="Pelin A."/>
            <person name="Henrissat B."/>
            <person name="Reynolds N.K."/>
            <person name="Benny G.L."/>
            <person name="Smith M.E."/>
            <person name="James T.Y."/>
            <person name="Grigoriev I.V."/>
        </authorList>
    </citation>
    <scope>NUCLEOTIDE SEQUENCE [LARGE SCALE GENOMIC DNA]</scope>
</reference>
<proteinExistence type="predicted"/>
<dbReference type="EMBL" id="KZ988753">
    <property type="protein sequence ID" value="RKP11639.1"/>
    <property type="molecule type" value="Genomic_DNA"/>
</dbReference>
<feature type="domain" description="FANCL UBC-like" evidence="2">
    <location>
        <begin position="137"/>
        <end position="212"/>
    </location>
</feature>
<dbReference type="GO" id="GO:0043240">
    <property type="term" value="C:Fanconi anaemia nuclear complex"/>
    <property type="evidence" value="ECO:0007669"/>
    <property type="project" value="InterPro"/>
</dbReference>
<sequence length="318" mass="35714">MGKIEIERPVLYRVAAIAHPPGYRMNAMDVKEGEESVGIKEDATYMDVESKASMDVKGSMASMDILFPPSFPTAAPFYHHTPCLSLPRTIRPRLYRGSWALGLMEELAEIEEEWGEVKREVWDLQQRGLLLGSILLLPDPPQPRVSLRIPLGPAVSLHVHLSAQSPRSLPSYMRLLGPAGRVAPWREGIESSRTTWEEKHSVFQNIQNLFTLTRMAHGIGAGGDQEEVQDEEEMGTSECGICYAYTWSPPEETVDTRGTFQGPDQFCTHCERPFHHPCLSEWLMSTADTRISLGVMFGKCPYCAEQLECPVDRVAMKH</sequence>
<protein>
    <submittedName>
        <fullName evidence="3">FANCL C-terminal domain-containing protein</fullName>
    </submittedName>
</protein>
<dbReference type="InterPro" id="IPR044037">
    <property type="entry name" value="FANCL_d3"/>
</dbReference>
<dbReference type="PANTHER" id="PTHR13206">
    <property type="entry name" value="UBIQUITIN LIGASE PROTEIN PHF9 FANCONI ANEMIA GROUP L PROTEIN"/>
    <property type="match status" value="1"/>
</dbReference>
<dbReference type="Pfam" id="PF18891">
    <property type="entry name" value="FANCL_d3"/>
    <property type="match status" value="1"/>
</dbReference>
<dbReference type="InterPro" id="IPR043003">
    <property type="entry name" value="FANCL_d3_sf"/>
</dbReference>
<organism evidence="3 4">
    <name type="scientific">Piptocephalis cylindrospora</name>
    <dbReference type="NCBI Taxonomy" id="1907219"/>
    <lineage>
        <taxon>Eukaryota</taxon>
        <taxon>Fungi</taxon>
        <taxon>Fungi incertae sedis</taxon>
        <taxon>Zoopagomycota</taxon>
        <taxon>Zoopagomycotina</taxon>
        <taxon>Zoopagomycetes</taxon>
        <taxon>Zoopagales</taxon>
        <taxon>Piptocephalidaceae</taxon>
        <taxon>Piptocephalis</taxon>
    </lineage>
</organism>
<dbReference type="InterPro" id="IPR013083">
    <property type="entry name" value="Znf_RING/FYVE/PHD"/>
</dbReference>
<dbReference type="SMART" id="SM01197">
    <property type="entry name" value="FANCL_C"/>
    <property type="match status" value="1"/>
</dbReference>
<dbReference type="PANTHER" id="PTHR13206:SF0">
    <property type="entry name" value="E3 UBIQUITIN-PROTEIN LIGASE FANCL"/>
    <property type="match status" value="1"/>
</dbReference>
<evidence type="ECO:0000259" key="2">
    <source>
        <dbReference type="Pfam" id="PF18891"/>
    </source>
</evidence>
<evidence type="ECO:0000259" key="1">
    <source>
        <dbReference type="Pfam" id="PF11793"/>
    </source>
</evidence>
<dbReference type="AlphaFoldDB" id="A0A4V1IXN1"/>
<keyword evidence="4" id="KW-1185">Reference proteome</keyword>
<dbReference type="InterPro" id="IPR026848">
    <property type="entry name" value="Fancl"/>
</dbReference>
<gene>
    <name evidence="3" type="ORF">BJ684DRAFT_21786</name>
</gene>
<dbReference type="OrthoDB" id="10263265at2759"/>
<accession>A0A4V1IXN1</accession>
<dbReference type="InterPro" id="IPR026850">
    <property type="entry name" value="FANCL_C"/>
</dbReference>
<dbReference type="Gene3D" id="3.10.110.20">
    <property type="entry name" value="RWD domain-like"/>
    <property type="match status" value="1"/>
</dbReference>
<evidence type="ECO:0000313" key="4">
    <source>
        <dbReference type="Proteomes" id="UP000267251"/>
    </source>
</evidence>
<dbReference type="Gene3D" id="3.30.40.10">
    <property type="entry name" value="Zinc/RING finger domain, C3HC4 (zinc finger)"/>
    <property type="match status" value="1"/>
</dbReference>
<dbReference type="SUPFAM" id="SSF57850">
    <property type="entry name" value="RING/U-box"/>
    <property type="match status" value="1"/>
</dbReference>
<dbReference type="GO" id="GO:0006513">
    <property type="term" value="P:protein monoubiquitination"/>
    <property type="evidence" value="ECO:0007669"/>
    <property type="project" value="TreeGrafter"/>
</dbReference>
<name>A0A4V1IXN1_9FUNG</name>
<feature type="domain" description="FANCL C-terminal" evidence="1">
    <location>
        <begin position="238"/>
        <end position="308"/>
    </location>
</feature>
<evidence type="ECO:0000313" key="3">
    <source>
        <dbReference type="EMBL" id="RKP11639.1"/>
    </source>
</evidence>
<dbReference type="GO" id="GO:0036297">
    <property type="term" value="P:interstrand cross-link repair"/>
    <property type="evidence" value="ECO:0007669"/>
    <property type="project" value="InterPro"/>
</dbReference>